<evidence type="ECO:0000313" key="10">
    <source>
        <dbReference type="Proteomes" id="UP000061362"/>
    </source>
</evidence>
<dbReference type="InterPro" id="IPR036388">
    <property type="entry name" value="WH-like_DNA-bd_sf"/>
</dbReference>
<dbReference type="Proteomes" id="UP000056255">
    <property type="component" value="Chromosome"/>
</dbReference>
<name>A0A088E6M6_9CREN</name>
<proteinExistence type="predicted"/>
<dbReference type="EMBL" id="CP012175">
    <property type="protein sequence ID" value="AKV81023.1"/>
    <property type="molecule type" value="Genomic_DNA"/>
</dbReference>
<evidence type="ECO:0000313" key="11">
    <source>
        <dbReference type="Proteomes" id="UP000062398"/>
    </source>
</evidence>
<evidence type="ECO:0000313" key="4">
    <source>
        <dbReference type="EMBL" id="AKV76526.1"/>
    </source>
</evidence>
<reference evidence="2 8" key="1">
    <citation type="journal article" date="2014" name="J. Bacteriol.">
        <title>Role of an Archaeal PitA Transporter in the Copper and Arsenic Resistance of Metallosphaera sedula, an Extreme Thermoacidophile.</title>
        <authorList>
            <person name="McCarthy S."/>
            <person name="Ai C."/>
            <person name="Wheaton G."/>
            <person name="Tevatia R."/>
            <person name="Eckrich V."/>
            <person name="Kelly R."/>
            <person name="Blum P."/>
        </authorList>
    </citation>
    <scope>NUCLEOTIDE SEQUENCE [LARGE SCALE GENOMIC DNA]</scope>
    <source>
        <strain evidence="2 8">CuR1</strain>
    </source>
</reference>
<evidence type="ECO:0000313" key="13">
    <source>
        <dbReference type="Proteomes" id="UP000068832"/>
    </source>
</evidence>
<evidence type="ECO:0000313" key="12">
    <source>
        <dbReference type="Proteomes" id="UP000062475"/>
    </source>
</evidence>
<dbReference type="GeneID" id="97613622"/>
<reference evidence="10 11" key="2">
    <citation type="journal article" date="2015" name="Genome Announc.">
        <title>Complete Genome Sequences of Evolved Arsenate-Resistant Metallosphaera sedula Strains.</title>
        <authorList>
            <person name="Ai C."/>
            <person name="McCarthy S."/>
            <person name="Schackwitz W."/>
            <person name="Martin J."/>
            <person name="Lipzen A."/>
            <person name="Blum P."/>
        </authorList>
    </citation>
    <scope>NUCLEOTIDE SEQUENCE [LARGE SCALE GENOMIC DNA]</scope>
    <source>
        <strain evidence="5 11">ARS120-1</strain>
        <strain evidence="6 10">ARS120-2</strain>
        <strain evidence="3 13">ARS50-1</strain>
        <strain evidence="4 12">ARS50-2</strain>
    </source>
</reference>
<dbReference type="InterPro" id="IPR036390">
    <property type="entry name" value="WH_DNA-bd_sf"/>
</dbReference>
<dbReference type="Pfam" id="PF14947">
    <property type="entry name" value="HTH_45"/>
    <property type="match status" value="1"/>
</dbReference>
<evidence type="ECO:0000313" key="6">
    <source>
        <dbReference type="EMBL" id="AKV81023.1"/>
    </source>
</evidence>
<gene>
    <name evidence="2" type="ORF">HA72_1267</name>
    <name evidence="3" type="ORF">MsedA_1286</name>
    <name evidence="4" type="ORF">MsedB_1288</name>
    <name evidence="5" type="ORF">MsedC_1286</name>
    <name evidence="6" type="ORF">MsedD_1287</name>
    <name evidence="7" type="ORF">MsedE_1290</name>
</gene>
<dbReference type="OrthoDB" id="140255at2157"/>
<evidence type="ECO:0000313" key="7">
    <source>
        <dbReference type="EMBL" id="AKV83264.1"/>
    </source>
</evidence>
<evidence type="ECO:0000313" key="3">
    <source>
        <dbReference type="EMBL" id="AKV74287.1"/>
    </source>
</evidence>
<dbReference type="RefSeq" id="WP_012021214.1">
    <property type="nucleotide sequence ID" value="NZ_AP019770.1"/>
</dbReference>
<reference evidence="7 9" key="3">
    <citation type="submission" date="2015-07" db="EMBL/GenBank/DDBJ databases">
        <title>Physiological, transcriptional responses and genome re-sequencing of acid resistant extremely thermoacidophilic Metallosphaera sedula SARC-M1.</title>
        <authorList>
            <person name="Ai C."/>
            <person name="McCarthy S."/>
            <person name="Eckrich V."/>
            <person name="Rudrappa D."/>
            <person name="Qiu G."/>
            <person name="Blum P."/>
        </authorList>
    </citation>
    <scope>NUCLEOTIDE SEQUENCE [LARGE SCALE GENOMIC DNA]</scope>
    <source>
        <strain evidence="7 9">SARC-M1</strain>
    </source>
</reference>
<dbReference type="Proteomes" id="UP000061362">
    <property type="component" value="Chromosome"/>
</dbReference>
<evidence type="ECO:0000259" key="1">
    <source>
        <dbReference type="Pfam" id="PF14947"/>
    </source>
</evidence>
<dbReference type="EMBL" id="CP008822">
    <property type="protein sequence ID" value="AIM27412.1"/>
    <property type="molecule type" value="Genomic_DNA"/>
</dbReference>
<dbReference type="EMBL" id="CP012174">
    <property type="protein sequence ID" value="AKV78778.1"/>
    <property type="molecule type" value="Genomic_DNA"/>
</dbReference>
<evidence type="ECO:0000313" key="8">
    <source>
        <dbReference type="Proteomes" id="UP000029084"/>
    </source>
</evidence>
<dbReference type="EMBL" id="CP012173">
    <property type="protein sequence ID" value="AKV76526.1"/>
    <property type="molecule type" value="Genomic_DNA"/>
</dbReference>
<dbReference type="EMBL" id="CP012172">
    <property type="protein sequence ID" value="AKV74287.1"/>
    <property type="molecule type" value="Genomic_DNA"/>
</dbReference>
<dbReference type="Proteomes" id="UP000062398">
    <property type="component" value="Chromosome"/>
</dbReference>
<evidence type="ECO:0000313" key="2">
    <source>
        <dbReference type="EMBL" id="AIM27412.1"/>
    </source>
</evidence>
<dbReference type="Gene3D" id="1.10.10.10">
    <property type="entry name" value="Winged helix-like DNA-binding domain superfamily/Winged helix DNA-binding domain"/>
    <property type="match status" value="1"/>
</dbReference>
<feature type="domain" description="ArnR1-like winged helix-turn-helix" evidence="1">
    <location>
        <begin position="5"/>
        <end position="79"/>
    </location>
</feature>
<dbReference type="Proteomes" id="UP000062475">
    <property type="component" value="Chromosome"/>
</dbReference>
<evidence type="ECO:0000313" key="9">
    <source>
        <dbReference type="Proteomes" id="UP000056255"/>
    </source>
</evidence>
<dbReference type="EMBL" id="CP012176">
    <property type="protein sequence ID" value="AKV83264.1"/>
    <property type="molecule type" value="Genomic_DNA"/>
</dbReference>
<dbReference type="Proteomes" id="UP000029084">
    <property type="component" value="Chromosome"/>
</dbReference>
<dbReference type="SUPFAM" id="SSF46785">
    <property type="entry name" value="Winged helix' DNA-binding domain"/>
    <property type="match status" value="1"/>
</dbReference>
<organism evidence="2 8">
    <name type="scientific">Metallosphaera sedula</name>
    <dbReference type="NCBI Taxonomy" id="43687"/>
    <lineage>
        <taxon>Archaea</taxon>
        <taxon>Thermoproteota</taxon>
        <taxon>Thermoprotei</taxon>
        <taxon>Sulfolobales</taxon>
        <taxon>Sulfolobaceae</taxon>
        <taxon>Metallosphaera</taxon>
    </lineage>
</organism>
<accession>A0A088E6M6</accession>
<dbReference type="PATRIC" id="fig|43687.5.peg.1381"/>
<dbReference type="AlphaFoldDB" id="A0A088E6M6"/>
<sequence>MTTKRRGKLEIYLDILSICAMGGKKTEIMYRANLSYDLLNKYLNDLEQNGFIVTTGNLRCLTDKGQRLLDLLVKRENVRKEVEDLEFRISMMTSRAGSLKEIEISKIN</sequence>
<dbReference type="InterPro" id="IPR038723">
    <property type="entry name" value="ArnR1-like_HTH"/>
</dbReference>
<dbReference type="Proteomes" id="UP000068832">
    <property type="component" value="Chromosome"/>
</dbReference>
<protein>
    <submittedName>
        <fullName evidence="3">Transcriptional regulator</fullName>
    </submittedName>
</protein>
<evidence type="ECO:0000313" key="5">
    <source>
        <dbReference type="EMBL" id="AKV78778.1"/>
    </source>
</evidence>